<accession>A0A242MEP5</accession>
<proteinExistence type="predicted"/>
<dbReference type="AlphaFoldDB" id="A0A242MEP5"/>
<evidence type="ECO:0000313" key="1">
    <source>
        <dbReference type="EMBL" id="OTP69689.1"/>
    </source>
</evidence>
<comment type="caution">
    <text evidence="1">The sequence shown here is derived from an EMBL/GenBank/DDBJ whole genome shotgun (WGS) entry which is preliminary data.</text>
</comment>
<name>A0A242MEP5_CABSO</name>
<gene>
    <name evidence="1" type="ORF">PAMC26577_28635</name>
</gene>
<dbReference type="EMBL" id="NBTZ01000112">
    <property type="protein sequence ID" value="OTP69689.1"/>
    <property type="molecule type" value="Genomic_DNA"/>
</dbReference>
<sequence>MRVVALAAGCAGVAERRARRAIACRATGIFTGLERAAFAGTSRAIAARRGAVAK</sequence>
<evidence type="ECO:0000313" key="2">
    <source>
        <dbReference type="Proteomes" id="UP000195221"/>
    </source>
</evidence>
<dbReference type="Proteomes" id="UP000195221">
    <property type="component" value="Unassembled WGS sequence"/>
</dbReference>
<reference evidence="1 2" key="1">
    <citation type="submission" date="2017-03" db="EMBL/GenBank/DDBJ databases">
        <title>Genome analysis of strain PAMC 26577.</title>
        <authorList>
            <person name="Oh H.-M."/>
            <person name="Yang J.-A."/>
        </authorList>
    </citation>
    <scope>NUCLEOTIDE SEQUENCE [LARGE SCALE GENOMIC DNA]</scope>
    <source>
        <strain evidence="1 2">PAMC 26577</strain>
    </source>
</reference>
<organism evidence="1 2">
    <name type="scientific">Caballeronia sordidicola</name>
    <name type="common">Burkholderia sordidicola</name>
    <dbReference type="NCBI Taxonomy" id="196367"/>
    <lineage>
        <taxon>Bacteria</taxon>
        <taxon>Pseudomonadati</taxon>
        <taxon>Pseudomonadota</taxon>
        <taxon>Betaproteobacteria</taxon>
        <taxon>Burkholderiales</taxon>
        <taxon>Burkholderiaceae</taxon>
        <taxon>Caballeronia</taxon>
    </lineage>
</organism>
<protein>
    <submittedName>
        <fullName evidence="1">Uncharacterized protein</fullName>
    </submittedName>
</protein>